<organism evidence="2">
    <name type="scientific">Ignisphaera aggregans</name>
    <dbReference type="NCBI Taxonomy" id="334771"/>
    <lineage>
        <taxon>Archaea</taxon>
        <taxon>Thermoproteota</taxon>
        <taxon>Thermoprotei</taxon>
        <taxon>Desulfurococcales</taxon>
        <taxon>Desulfurococcaceae</taxon>
        <taxon>Ignisphaera</taxon>
    </lineage>
</organism>
<gene>
    <name evidence="2" type="ORF">ENL47_05220</name>
    <name evidence="1" type="ORF">ENM84_06345</name>
</gene>
<dbReference type="AlphaFoldDB" id="A0A7C5UXA4"/>
<comment type="caution">
    <text evidence="2">The sequence shown here is derived from an EMBL/GenBank/DDBJ whole genome shotgun (WGS) entry which is preliminary data.</text>
</comment>
<accession>A0A7C5UXA4</accession>
<name>A0A7C5UXA4_9CREN</name>
<protein>
    <submittedName>
        <fullName evidence="2">Uncharacterized protein</fullName>
    </submittedName>
</protein>
<evidence type="ECO:0000313" key="1">
    <source>
        <dbReference type="EMBL" id="HHP82265.1"/>
    </source>
</evidence>
<dbReference type="Gene3D" id="2.30.30.100">
    <property type="match status" value="1"/>
</dbReference>
<proteinExistence type="predicted"/>
<dbReference type="EMBL" id="DRUB01000094">
    <property type="protein sequence ID" value="HHR96204.1"/>
    <property type="molecule type" value="Genomic_DNA"/>
</dbReference>
<reference evidence="2" key="1">
    <citation type="journal article" date="2020" name="mSystems">
        <title>Genome- and Community-Level Interaction Insights into Carbon Utilization and Element Cycling Functions of Hydrothermarchaeota in Hydrothermal Sediment.</title>
        <authorList>
            <person name="Zhou Z."/>
            <person name="Liu Y."/>
            <person name="Xu W."/>
            <person name="Pan J."/>
            <person name="Luo Z.H."/>
            <person name="Li M."/>
        </authorList>
    </citation>
    <scope>NUCLEOTIDE SEQUENCE [LARGE SCALE GENOMIC DNA]</scope>
    <source>
        <strain evidence="2">SpSt-1</strain>
        <strain evidence="1">SpSt-1121</strain>
    </source>
</reference>
<sequence>MGQYFSTKRRGIAIVNEKFEGRSLEVHIINGEKLMGVVDEVALYELGMSIENIPTIVPRNSISYVITGLSDIHGLSECCEKEYVLDDEFIGSDVITKLVNGDEIEGRLVKVTRDEVGLAQSNKAVIVPRRNILYIKILRR</sequence>
<evidence type="ECO:0000313" key="2">
    <source>
        <dbReference type="EMBL" id="HHR96204.1"/>
    </source>
</evidence>
<dbReference type="EMBL" id="DRZI01000271">
    <property type="protein sequence ID" value="HHP82265.1"/>
    <property type="molecule type" value="Genomic_DNA"/>
</dbReference>